<sequence>MNDVVFVMTNSRLNKKKDVRKAKDFNIDDAASNDEWIVENEENSDLNALDEDILVELGEDARGEGVGGAPMDDLEVPPIDDDGGGGDAINEEEDYLHLTLNDLLGLT</sequence>
<dbReference type="AlphaFoldDB" id="A0A445FST8"/>
<accession>A0A445FST8</accession>
<keyword evidence="3" id="KW-1185">Reference proteome</keyword>
<proteinExistence type="predicted"/>
<feature type="region of interest" description="Disordered" evidence="1">
    <location>
        <begin position="62"/>
        <end position="90"/>
    </location>
</feature>
<organism evidence="2 3">
    <name type="scientific">Glycine soja</name>
    <name type="common">Wild soybean</name>
    <dbReference type="NCBI Taxonomy" id="3848"/>
    <lineage>
        <taxon>Eukaryota</taxon>
        <taxon>Viridiplantae</taxon>
        <taxon>Streptophyta</taxon>
        <taxon>Embryophyta</taxon>
        <taxon>Tracheophyta</taxon>
        <taxon>Spermatophyta</taxon>
        <taxon>Magnoliopsida</taxon>
        <taxon>eudicotyledons</taxon>
        <taxon>Gunneridae</taxon>
        <taxon>Pentapetalae</taxon>
        <taxon>rosids</taxon>
        <taxon>fabids</taxon>
        <taxon>Fabales</taxon>
        <taxon>Fabaceae</taxon>
        <taxon>Papilionoideae</taxon>
        <taxon>50 kb inversion clade</taxon>
        <taxon>NPAAA clade</taxon>
        <taxon>indigoferoid/millettioid clade</taxon>
        <taxon>Phaseoleae</taxon>
        <taxon>Glycine</taxon>
        <taxon>Glycine subgen. Soja</taxon>
    </lineage>
</organism>
<name>A0A445FST8_GLYSO</name>
<gene>
    <name evidence="2" type="ORF">D0Y65_048387</name>
</gene>
<protein>
    <submittedName>
        <fullName evidence="2">Uncharacterized protein</fullName>
    </submittedName>
</protein>
<dbReference type="EMBL" id="QZWG01000018">
    <property type="protein sequence ID" value="RZB51942.1"/>
    <property type="molecule type" value="Genomic_DNA"/>
</dbReference>
<feature type="compositionally biased region" description="Acidic residues" evidence="1">
    <location>
        <begin position="72"/>
        <end position="90"/>
    </location>
</feature>
<comment type="caution">
    <text evidence="2">The sequence shown here is derived from an EMBL/GenBank/DDBJ whole genome shotgun (WGS) entry which is preliminary data.</text>
</comment>
<evidence type="ECO:0000256" key="1">
    <source>
        <dbReference type="SAM" id="MobiDB-lite"/>
    </source>
</evidence>
<dbReference type="Proteomes" id="UP000289340">
    <property type="component" value="Chromosome 18"/>
</dbReference>
<reference evidence="2 3" key="1">
    <citation type="submission" date="2018-09" db="EMBL/GenBank/DDBJ databases">
        <title>A high-quality reference genome of wild soybean provides a powerful tool to mine soybean genomes.</title>
        <authorList>
            <person name="Xie M."/>
            <person name="Chung C.Y.L."/>
            <person name="Li M.-W."/>
            <person name="Wong F.-L."/>
            <person name="Chan T.-F."/>
            <person name="Lam H.-M."/>
        </authorList>
    </citation>
    <scope>NUCLEOTIDE SEQUENCE [LARGE SCALE GENOMIC DNA]</scope>
    <source>
        <strain evidence="3">cv. W05</strain>
        <tissue evidence="2">Hypocotyl of etiolated seedlings</tissue>
    </source>
</reference>
<evidence type="ECO:0000313" key="2">
    <source>
        <dbReference type="EMBL" id="RZB51942.1"/>
    </source>
</evidence>
<evidence type="ECO:0000313" key="3">
    <source>
        <dbReference type="Proteomes" id="UP000289340"/>
    </source>
</evidence>